<gene>
    <name evidence="6" type="primary">nadX</name>
    <name evidence="9" type="ORF">M8523_26275</name>
</gene>
<dbReference type="InterPro" id="IPR002811">
    <property type="entry name" value="Asp_DH"/>
</dbReference>
<dbReference type="GO" id="GO:0050661">
    <property type="term" value="F:NADP binding"/>
    <property type="evidence" value="ECO:0007669"/>
    <property type="project" value="UniProtKB-UniRule"/>
</dbReference>
<evidence type="ECO:0000256" key="2">
    <source>
        <dbReference type="ARBA" id="ARBA00022642"/>
    </source>
</evidence>
<dbReference type="Pfam" id="PF03447">
    <property type="entry name" value="NAD_binding_3"/>
    <property type="match status" value="1"/>
</dbReference>
<accession>A0AA41Z284</accession>
<dbReference type="InterPro" id="IPR005106">
    <property type="entry name" value="Asp/hSer_DH_NAD-bd"/>
</dbReference>
<dbReference type="HAMAP" id="MF_01265">
    <property type="entry name" value="NadX"/>
    <property type="match status" value="1"/>
</dbReference>
<dbReference type="Gene3D" id="3.40.50.720">
    <property type="entry name" value="NAD(P)-binding Rossmann-like Domain"/>
    <property type="match status" value="1"/>
</dbReference>
<evidence type="ECO:0000256" key="6">
    <source>
        <dbReference type="HAMAP-Rule" id="MF_01265"/>
    </source>
</evidence>
<evidence type="ECO:0000259" key="8">
    <source>
        <dbReference type="Pfam" id="PF03447"/>
    </source>
</evidence>
<dbReference type="Pfam" id="PF01958">
    <property type="entry name" value="Asp_DH_C"/>
    <property type="match status" value="1"/>
</dbReference>
<dbReference type="PANTHER" id="PTHR31873:SF6">
    <property type="entry name" value="ASPARTATE DEHYDROGENASE DOMAIN-CONTAINING PROTEIN"/>
    <property type="match status" value="1"/>
</dbReference>
<dbReference type="Proteomes" id="UP001165667">
    <property type="component" value="Unassembled WGS sequence"/>
</dbReference>
<dbReference type="InterPro" id="IPR011182">
    <property type="entry name" value="L-Asp_DH"/>
</dbReference>
<evidence type="ECO:0000259" key="7">
    <source>
        <dbReference type="Pfam" id="PF01958"/>
    </source>
</evidence>
<dbReference type="PIRSF" id="PIRSF005227">
    <property type="entry name" value="Asp_dh_NAD_syn"/>
    <property type="match status" value="1"/>
</dbReference>
<dbReference type="NCBIfam" id="NF009828">
    <property type="entry name" value="PRK13303.1-3"/>
    <property type="match status" value="1"/>
</dbReference>
<comment type="pathway">
    <text evidence="6">Cofactor biosynthesis; NAD(+) biosynthesis; iminoaspartate from L-aspartate (dehydrogenase route): step 1/1.</text>
</comment>
<dbReference type="SUPFAM" id="SSF51735">
    <property type="entry name" value="NAD(P)-binding Rossmann-fold domains"/>
    <property type="match status" value="1"/>
</dbReference>
<evidence type="ECO:0000313" key="9">
    <source>
        <dbReference type="EMBL" id="MCW6511490.1"/>
    </source>
</evidence>
<evidence type="ECO:0000313" key="10">
    <source>
        <dbReference type="Proteomes" id="UP001165667"/>
    </source>
</evidence>
<comment type="function">
    <text evidence="6">Specifically catalyzes the NAD or NADP-dependent dehydrogenation of L-aspartate to iminoaspartate.</text>
</comment>
<keyword evidence="2 6" id="KW-0662">Pyridine nucleotide biosynthesis</keyword>
<dbReference type="SUPFAM" id="SSF55347">
    <property type="entry name" value="Glyceraldehyde-3-phosphate dehydrogenase-like, C-terminal domain"/>
    <property type="match status" value="1"/>
</dbReference>
<feature type="binding site" evidence="6">
    <location>
        <position position="188"/>
    </location>
    <ligand>
        <name>NAD(+)</name>
        <dbReference type="ChEBI" id="CHEBI:57540"/>
    </ligand>
</feature>
<reference evidence="9" key="1">
    <citation type="submission" date="2022-05" db="EMBL/GenBank/DDBJ databases">
        <authorList>
            <person name="Pankratov T."/>
        </authorList>
    </citation>
    <scope>NUCLEOTIDE SEQUENCE</scope>
    <source>
        <strain evidence="9">BP6-180914</strain>
    </source>
</reference>
<dbReference type="GO" id="GO:0016639">
    <property type="term" value="F:oxidoreductase activity, acting on the CH-NH2 group of donors, NAD or NADP as acceptor"/>
    <property type="evidence" value="ECO:0007669"/>
    <property type="project" value="UniProtKB-UniRule"/>
</dbReference>
<dbReference type="InterPro" id="IPR036291">
    <property type="entry name" value="NAD(P)-bd_dom_sf"/>
</dbReference>
<evidence type="ECO:0000256" key="4">
    <source>
        <dbReference type="ARBA" id="ARBA00023002"/>
    </source>
</evidence>
<feature type="binding site" evidence="6">
    <location>
        <position position="122"/>
    </location>
    <ligand>
        <name>NAD(+)</name>
        <dbReference type="ChEBI" id="CHEBI:57540"/>
    </ligand>
</feature>
<feature type="active site" evidence="6">
    <location>
        <position position="217"/>
    </location>
</feature>
<dbReference type="GO" id="GO:0009435">
    <property type="term" value="P:NAD+ biosynthetic process"/>
    <property type="evidence" value="ECO:0007669"/>
    <property type="project" value="UniProtKB-UniRule"/>
</dbReference>
<feature type="domain" description="Aspartate/homoserine dehydrogenase NAD-binding" evidence="8">
    <location>
        <begin position="11"/>
        <end position="119"/>
    </location>
</feature>
<feature type="domain" description="Aspartate dehydrogenase" evidence="7">
    <location>
        <begin position="167"/>
        <end position="251"/>
    </location>
</feature>
<proteinExistence type="inferred from homology"/>
<evidence type="ECO:0000256" key="5">
    <source>
        <dbReference type="ARBA" id="ARBA00023027"/>
    </source>
</evidence>
<evidence type="ECO:0000256" key="3">
    <source>
        <dbReference type="ARBA" id="ARBA00022857"/>
    </source>
</evidence>
<dbReference type="InterPro" id="IPR020626">
    <property type="entry name" value="Asp_DH_prok"/>
</dbReference>
<dbReference type="PANTHER" id="PTHR31873">
    <property type="entry name" value="L-ASPARTATE DEHYDROGENASE-RELATED"/>
    <property type="match status" value="1"/>
</dbReference>
<dbReference type="RefSeq" id="WP_282587869.1">
    <property type="nucleotide sequence ID" value="NZ_JAMOIM010000027.1"/>
</dbReference>
<sequence length="264" mass="26502">MTAGTPIGIIGHGAIGRDLAERLLGSGYHVTVLLRAGSTSLEAVPASVGTVHTIDALIGTRPALVVEAAGQSALQTLAPALLSAGIDVVAASTGALGDPVVFDRLATAAREGGSRLVIPAGALGGLDYLAALRGTAEASVRYTSRKPPAAWRAELVAAGHDPAALSGEIVLFEGTAADAARLYPRNLNAGLTVALAAAPTPVTVRVIADPAVALNTHEIEAESDLGTASMRFANRPSPANPKTSALTAASLAAAVRRLLEPVVL</sequence>
<name>A0AA41Z284_9HYPH</name>
<keyword evidence="10" id="KW-1185">Reference proteome</keyword>
<comment type="similarity">
    <text evidence="1 6">Belongs to the L-aspartate dehydrogenase family.</text>
</comment>
<dbReference type="EMBL" id="JAMOIM010000027">
    <property type="protein sequence ID" value="MCW6511490.1"/>
    <property type="molecule type" value="Genomic_DNA"/>
</dbReference>
<comment type="catalytic activity">
    <reaction evidence="6">
        <text>L-aspartate + NAD(+) + H2O = oxaloacetate + NH4(+) + NADH + H(+)</text>
        <dbReference type="Rhea" id="RHEA:11788"/>
        <dbReference type="ChEBI" id="CHEBI:15377"/>
        <dbReference type="ChEBI" id="CHEBI:15378"/>
        <dbReference type="ChEBI" id="CHEBI:16452"/>
        <dbReference type="ChEBI" id="CHEBI:28938"/>
        <dbReference type="ChEBI" id="CHEBI:29991"/>
        <dbReference type="ChEBI" id="CHEBI:57540"/>
        <dbReference type="ChEBI" id="CHEBI:57945"/>
        <dbReference type="EC" id="1.4.1.21"/>
    </reaction>
</comment>
<dbReference type="GO" id="GO:0051287">
    <property type="term" value="F:NAD binding"/>
    <property type="evidence" value="ECO:0007669"/>
    <property type="project" value="UniProtKB-UniRule"/>
</dbReference>
<protein>
    <recommendedName>
        <fullName evidence="6">L-aspartate dehydrogenase</fullName>
        <ecNumber evidence="6">1.4.1.21</ecNumber>
    </recommendedName>
</protein>
<dbReference type="GO" id="GO:0033735">
    <property type="term" value="F:aspartate dehydrogenase [NAD(P)+] activity"/>
    <property type="evidence" value="ECO:0007669"/>
    <property type="project" value="UniProtKB-EC"/>
</dbReference>
<comment type="catalytic activity">
    <reaction evidence="6">
        <text>L-aspartate + NADP(+) + H2O = oxaloacetate + NH4(+) + NADPH + H(+)</text>
        <dbReference type="Rhea" id="RHEA:11784"/>
        <dbReference type="ChEBI" id="CHEBI:15377"/>
        <dbReference type="ChEBI" id="CHEBI:15378"/>
        <dbReference type="ChEBI" id="CHEBI:16452"/>
        <dbReference type="ChEBI" id="CHEBI:28938"/>
        <dbReference type="ChEBI" id="CHEBI:29991"/>
        <dbReference type="ChEBI" id="CHEBI:57783"/>
        <dbReference type="ChEBI" id="CHEBI:58349"/>
        <dbReference type="EC" id="1.4.1.21"/>
    </reaction>
</comment>
<dbReference type="EC" id="1.4.1.21" evidence="6"/>
<evidence type="ECO:0000256" key="1">
    <source>
        <dbReference type="ARBA" id="ARBA00008331"/>
    </source>
</evidence>
<comment type="miscellaneous">
    <text evidence="6">The iminoaspartate product is unstable in aqueous solution and can decompose to oxaloacetate and ammonia.</text>
</comment>
<dbReference type="AlphaFoldDB" id="A0AA41Z284"/>
<keyword evidence="3 6" id="KW-0521">NADP</keyword>
<keyword evidence="5 6" id="KW-0520">NAD</keyword>
<organism evidence="9 10">
    <name type="scientific">Lichenifustis flavocetrariae</name>
    <dbReference type="NCBI Taxonomy" id="2949735"/>
    <lineage>
        <taxon>Bacteria</taxon>
        <taxon>Pseudomonadati</taxon>
        <taxon>Pseudomonadota</taxon>
        <taxon>Alphaproteobacteria</taxon>
        <taxon>Hyphomicrobiales</taxon>
        <taxon>Lichenihabitantaceae</taxon>
        <taxon>Lichenifustis</taxon>
    </lineage>
</organism>
<dbReference type="Gene3D" id="3.30.360.10">
    <property type="entry name" value="Dihydrodipicolinate Reductase, domain 2"/>
    <property type="match status" value="1"/>
</dbReference>
<keyword evidence="4 6" id="KW-0560">Oxidoreductase</keyword>
<comment type="caution">
    <text evidence="9">The sequence shown here is derived from an EMBL/GenBank/DDBJ whole genome shotgun (WGS) entry which is preliminary data.</text>
</comment>